<dbReference type="RefSeq" id="WP_259856914.1">
    <property type="nucleotide sequence ID" value="NZ_BAAAST010000131.1"/>
</dbReference>
<comment type="subcellular location">
    <subcellularLocation>
        <location evidence="2">Gas vesicle</location>
    </subcellularLocation>
</comment>
<proteinExistence type="inferred from homology"/>
<dbReference type="PANTHER" id="PTHR36852:SF1">
    <property type="entry name" value="PROTEIN GVPL 2"/>
    <property type="match status" value="1"/>
</dbReference>
<keyword evidence="1" id="KW-0304">Gas vesicle</keyword>
<accession>A0ABY5VNI1</accession>
<keyword evidence="5" id="KW-1185">Reference proteome</keyword>
<evidence type="ECO:0000313" key="5">
    <source>
        <dbReference type="Proteomes" id="UP001059617"/>
    </source>
</evidence>
<name>A0ABY5VNI1_9ACTN</name>
<dbReference type="EMBL" id="CP073720">
    <property type="protein sequence ID" value="UWP79278.1"/>
    <property type="molecule type" value="Genomic_DNA"/>
</dbReference>
<evidence type="ECO:0000256" key="2">
    <source>
        <dbReference type="ARBA" id="ARBA00035108"/>
    </source>
</evidence>
<evidence type="ECO:0000313" key="4">
    <source>
        <dbReference type="EMBL" id="UWP79278.1"/>
    </source>
</evidence>
<protein>
    <submittedName>
        <fullName evidence="4">GvpL/GvpF family gas vesicle protein</fullName>
    </submittedName>
</protein>
<sequence>MAGTGTLIYGFVPGDVEPTGSAQGIGDPPADVDTVTYDDVAALVSEVSLDRPLGRSADLRAYQRLLDGTATVSPVLPVRFGTVLTDRDAVRDLLADQHDRIVPMLGRLGGQVQHMVHGRYVEATILAEILDSSPEARQLQERLRGQPEDAFVDARMRLGEIINNSIEAVRDADMQFAVERLKPVTEDIVLREPTHEFDAVNLAVLVDRQRHDEFDRALRELAGTWERRVTLRRLGPSAPYDFVAQLVPEQ</sequence>
<comment type="similarity">
    <text evidence="3">Belongs to the gas vesicle GvpF/GvpL family.</text>
</comment>
<evidence type="ECO:0000256" key="3">
    <source>
        <dbReference type="ARBA" id="ARBA00035643"/>
    </source>
</evidence>
<reference evidence="4" key="2">
    <citation type="submission" date="2022-09" db="EMBL/GenBank/DDBJ databases">
        <title>Biosynthetic gene clusters of Dactylosporangioum fulvum.</title>
        <authorList>
            <person name="Caradec T."/>
        </authorList>
    </citation>
    <scope>NUCLEOTIDE SEQUENCE</scope>
    <source>
        <strain evidence="4">NRRL B-16292</strain>
    </source>
</reference>
<organism evidence="4 5">
    <name type="scientific">Dactylosporangium fulvum</name>
    <dbReference type="NCBI Taxonomy" id="53359"/>
    <lineage>
        <taxon>Bacteria</taxon>
        <taxon>Bacillati</taxon>
        <taxon>Actinomycetota</taxon>
        <taxon>Actinomycetes</taxon>
        <taxon>Micromonosporales</taxon>
        <taxon>Micromonosporaceae</taxon>
        <taxon>Dactylosporangium</taxon>
    </lineage>
</organism>
<gene>
    <name evidence="4" type="ORF">Dfulv_29425</name>
</gene>
<reference evidence="4" key="1">
    <citation type="submission" date="2021-04" db="EMBL/GenBank/DDBJ databases">
        <authorList>
            <person name="Hartkoorn R.C."/>
            <person name="Beaudoing E."/>
            <person name="Hot D."/>
        </authorList>
    </citation>
    <scope>NUCLEOTIDE SEQUENCE</scope>
    <source>
        <strain evidence="4">NRRL B-16292</strain>
    </source>
</reference>
<dbReference type="Pfam" id="PF06386">
    <property type="entry name" value="GvpL_GvpF"/>
    <property type="match status" value="1"/>
</dbReference>
<dbReference type="PANTHER" id="PTHR36852">
    <property type="entry name" value="PROTEIN GVPL 2"/>
    <property type="match status" value="1"/>
</dbReference>
<evidence type="ECO:0000256" key="1">
    <source>
        <dbReference type="ARBA" id="ARBA00022987"/>
    </source>
</evidence>
<dbReference type="Proteomes" id="UP001059617">
    <property type="component" value="Chromosome"/>
</dbReference>
<dbReference type="InterPro" id="IPR009430">
    <property type="entry name" value="GvpL/GvpF"/>
</dbReference>